<gene>
    <name evidence="1" type="ORF">BXY64_4158</name>
</gene>
<accession>A0A419WGE2</accession>
<dbReference type="Gene3D" id="2.40.70.10">
    <property type="entry name" value="Acid Proteases"/>
    <property type="match status" value="1"/>
</dbReference>
<dbReference type="RefSeq" id="WP_120241826.1">
    <property type="nucleotide sequence ID" value="NZ_RAPQ01000014.1"/>
</dbReference>
<dbReference type="InterPro" id="IPR021109">
    <property type="entry name" value="Peptidase_aspartic_dom_sf"/>
</dbReference>
<sequence length="317" mass="35942">MKRLVFIIVAIVLLLNNANGQKFAEFKWVNDSVSGRYIEKLAILLPVQIENLPNRFLMQLDLGSTQSVIRGNTIGSFYQKYPDLKRKLDTINLCKFHMREYPQINNLDIKIGDVFDCNVNAASLQGYGVKVPVDSLSPEVEILIGSIGTDVLKDKVLVIDYPNSRMSITDASEMNASDYSFIPFQFLKENEDNRLLLPFTANGQELRVMFDTGASMFQLSAPEKNAKMICDSQAVDSLLINSWGEKKKIIGLESNVELRFGEKVLPQLKVYYDPSNKYDFFYESNNVFGLTGNALFLSDVVVIDYQNKRFGIKKNTH</sequence>
<keyword evidence="2" id="KW-1185">Reference proteome</keyword>
<proteinExistence type="predicted"/>
<comment type="caution">
    <text evidence="1">The sequence shown here is derived from an EMBL/GenBank/DDBJ whole genome shotgun (WGS) entry which is preliminary data.</text>
</comment>
<reference evidence="1 2" key="1">
    <citation type="submission" date="2018-09" db="EMBL/GenBank/DDBJ databases">
        <title>Genomic Encyclopedia of Archaeal and Bacterial Type Strains, Phase II (KMG-II): from individual species to whole genera.</title>
        <authorList>
            <person name="Goeker M."/>
        </authorList>
    </citation>
    <scope>NUCLEOTIDE SEQUENCE [LARGE SCALE GENOMIC DNA]</scope>
    <source>
        <strain evidence="1 2">DSM 21950</strain>
    </source>
</reference>
<name>A0A419WGE2_9BACT</name>
<dbReference type="EMBL" id="RAPQ01000014">
    <property type="protein sequence ID" value="RKD94570.1"/>
    <property type="molecule type" value="Genomic_DNA"/>
</dbReference>
<organism evidence="1 2">
    <name type="scientific">Marinifilum flexuosum</name>
    <dbReference type="NCBI Taxonomy" id="1117708"/>
    <lineage>
        <taxon>Bacteria</taxon>
        <taxon>Pseudomonadati</taxon>
        <taxon>Bacteroidota</taxon>
        <taxon>Bacteroidia</taxon>
        <taxon>Marinilabiliales</taxon>
        <taxon>Marinifilaceae</taxon>
    </lineage>
</organism>
<evidence type="ECO:0000313" key="1">
    <source>
        <dbReference type="EMBL" id="RKD94570.1"/>
    </source>
</evidence>
<protein>
    <recommendedName>
        <fullName evidence="3">Aspartyl protease</fullName>
    </recommendedName>
</protein>
<dbReference type="OrthoDB" id="1098576at2"/>
<dbReference type="AlphaFoldDB" id="A0A419WGE2"/>
<evidence type="ECO:0008006" key="3">
    <source>
        <dbReference type="Google" id="ProtNLM"/>
    </source>
</evidence>
<dbReference type="Proteomes" id="UP000284531">
    <property type="component" value="Unassembled WGS sequence"/>
</dbReference>
<evidence type="ECO:0000313" key="2">
    <source>
        <dbReference type="Proteomes" id="UP000284531"/>
    </source>
</evidence>